<feature type="binding site" evidence="2">
    <location>
        <position position="429"/>
    </location>
    <ligand>
        <name>Zn(2+)</name>
        <dbReference type="ChEBI" id="CHEBI:29105"/>
        <note>catalytic</note>
    </ligand>
</feature>
<gene>
    <name evidence="6" type="ORF">GEMMAAP_12590</name>
</gene>
<dbReference type="eggNOG" id="COG0308">
    <property type="taxonomic scope" value="Bacteria"/>
</dbReference>
<feature type="binding site" evidence="2">
    <location>
        <position position="406"/>
    </location>
    <ligand>
        <name>Zn(2+)</name>
        <dbReference type="ChEBI" id="CHEBI:29105"/>
        <note>catalytic</note>
    </ligand>
</feature>
<feature type="binding site" evidence="2">
    <location>
        <position position="410"/>
    </location>
    <ligand>
        <name>Zn(2+)</name>
        <dbReference type="ChEBI" id="CHEBI:29105"/>
        <note>catalytic</note>
    </ligand>
</feature>
<feature type="region of interest" description="Disordered" evidence="3">
    <location>
        <begin position="32"/>
        <end position="59"/>
    </location>
</feature>
<reference evidence="6 7" key="1">
    <citation type="journal article" date="2014" name="Proc. Natl. Acad. Sci. U.S.A.">
        <title>Functional type 2 photosynthetic reaction centers found in the rare bacterial phylum Gemmatimonadetes.</title>
        <authorList>
            <person name="Zeng Y."/>
            <person name="Feng F."/>
            <person name="Medova H."/>
            <person name="Dean J."/>
            <person name="Koblizek M."/>
        </authorList>
    </citation>
    <scope>NUCLEOTIDE SEQUENCE [LARGE SCALE GENOMIC DNA]</scope>
    <source>
        <strain evidence="6 7">AP64</strain>
    </source>
</reference>
<reference evidence="6 7" key="2">
    <citation type="journal article" date="2016" name="Environ. Microbiol. Rep.">
        <title>Metagenomic evidence for the presence of phototrophic Gemmatimonadetes bacteria in diverse environments.</title>
        <authorList>
            <person name="Zeng Y."/>
            <person name="Baumbach J."/>
            <person name="Barbosa E.G."/>
            <person name="Azevedo V."/>
            <person name="Zhang C."/>
            <person name="Koblizek M."/>
        </authorList>
    </citation>
    <scope>NUCLEOTIDE SEQUENCE [LARGE SCALE GENOMIC DNA]</scope>
    <source>
        <strain evidence="6 7">AP64</strain>
    </source>
</reference>
<dbReference type="Proteomes" id="UP000076404">
    <property type="component" value="Chromosome"/>
</dbReference>
<keyword evidence="4" id="KW-0732">Signal</keyword>
<protein>
    <recommendedName>
        <fullName evidence="5">Peptidase M1 membrane alanine aminopeptidase domain-containing protein</fullName>
    </recommendedName>
</protein>
<dbReference type="PANTHER" id="PTHR45726">
    <property type="entry name" value="LEUKOTRIENE A-4 HYDROLASE"/>
    <property type="match status" value="1"/>
</dbReference>
<feature type="domain" description="Peptidase M1 membrane alanine aminopeptidase" evidence="5">
    <location>
        <begin position="401"/>
        <end position="570"/>
    </location>
</feature>
<feature type="active site" description="Proton acceptor" evidence="1">
    <location>
        <position position="407"/>
    </location>
</feature>
<keyword evidence="7" id="KW-1185">Reference proteome</keyword>
<dbReference type="STRING" id="1379270.GEMMAAP_12590"/>
<dbReference type="AlphaFoldDB" id="A0A143BLE0"/>
<dbReference type="OrthoDB" id="9814383at2"/>
<dbReference type="GO" id="GO:0008270">
    <property type="term" value="F:zinc ion binding"/>
    <property type="evidence" value="ECO:0007669"/>
    <property type="project" value="InterPro"/>
</dbReference>
<evidence type="ECO:0000256" key="4">
    <source>
        <dbReference type="SAM" id="SignalP"/>
    </source>
</evidence>
<dbReference type="InterPro" id="IPR014782">
    <property type="entry name" value="Peptidase_M1_dom"/>
</dbReference>
<proteinExistence type="predicted"/>
<dbReference type="Pfam" id="PF01433">
    <property type="entry name" value="Peptidase_M1"/>
    <property type="match status" value="1"/>
</dbReference>
<feature type="signal peptide" evidence="4">
    <location>
        <begin position="1"/>
        <end position="29"/>
    </location>
</feature>
<name>A0A143BLE0_9BACT</name>
<accession>A0A143BLE0</accession>
<dbReference type="InterPro" id="IPR034015">
    <property type="entry name" value="M1_LTA4H"/>
</dbReference>
<dbReference type="KEGG" id="gph:GEMMAAP_12590"/>
<evidence type="ECO:0000256" key="1">
    <source>
        <dbReference type="PIRSR" id="PIRSR634015-1"/>
    </source>
</evidence>
<dbReference type="RefSeq" id="WP_026849476.1">
    <property type="nucleotide sequence ID" value="NZ_CP011454.1"/>
</dbReference>
<organism evidence="6 7">
    <name type="scientific">Gemmatimonas phototrophica</name>
    <dbReference type="NCBI Taxonomy" id="1379270"/>
    <lineage>
        <taxon>Bacteria</taxon>
        <taxon>Pseudomonadati</taxon>
        <taxon>Gemmatimonadota</taxon>
        <taxon>Gemmatimonadia</taxon>
        <taxon>Gemmatimonadales</taxon>
        <taxon>Gemmatimonadaceae</taxon>
        <taxon>Gemmatimonas</taxon>
    </lineage>
</organism>
<evidence type="ECO:0000259" key="5">
    <source>
        <dbReference type="Pfam" id="PF01433"/>
    </source>
</evidence>
<dbReference type="PANTHER" id="PTHR45726:SF3">
    <property type="entry name" value="LEUKOTRIENE A-4 HYDROLASE"/>
    <property type="match status" value="1"/>
</dbReference>
<dbReference type="SUPFAM" id="SSF55486">
    <property type="entry name" value="Metalloproteases ('zincins'), catalytic domain"/>
    <property type="match status" value="1"/>
</dbReference>
<dbReference type="CDD" id="cd09604">
    <property type="entry name" value="M1_APN_like"/>
    <property type="match status" value="1"/>
</dbReference>
<dbReference type="InterPro" id="IPR027268">
    <property type="entry name" value="Peptidase_M4/M1_CTD_sf"/>
</dbReference>
<evidence type="ECO:0000256" key="2">
    <source>
        <dbReference type="PIRSR" id="PIRSR634015-3"/>
    </source>
</evidence>
<sequence length="671" mass="75331">MTRSRETPRAWQAALAALAFVALSGATLAAQGPKLPNQGPTAPRVPVKASSTPPTNTPRQYWQQRADYTIFARLNEDKGLVEGSGVLHYVNASPDTLRELWLHQHLNAFRPGSRWSARDSAQGVNSYQAVGEPDGGFERFTAAPRIGRSVLTPEYPLAPDSTVVRLALPRPLRPGDSLDLTLQWEARPSTLPRRQGRRGRHYDFAQWFPKVAVYDREGWKPNALVRQGELYGEFGTFDVTFLLPLDQVIAATGVPIDGDPGWERVKVPGSAAPRLAREAYGADRPPITFELPAGFRAVRFLARQVHHFGWSVSPEYRYEGASWVRPATRASQGRRGADTVSLHVLHERWQPGRTLADLRHALQWLESLFGPYLWPQLTVAERIEGSGTEFPMLIMDGEEDRSLVVHEAGHQFTYGMLANNEWQSAWMDEGFTTYSEYWAKGEARVPLALERAAHGWADPVTVTDTAFRRRMAAVEALTVAIEAPTSNQPAPPIGLRADLFASKDEYDAVVYDRAAGMYSALHDVMGDTVFRRFLREYTDRWRFRHVDRFAMQQAAEAVTGASLGWFFGQWIDSTGTIDYRLDSLSVTPRRRGRDSLWVVTVQLQRHGVYRHPVPVGVQTAAGWTVVRGNPALDRQTLRFELRARPVQLWLDPFGSVESLTTGQSRFSLPLR</sequence>
<comment type="cofactor">
    <cofactor evidence="2">
        <name>Zn(2+)</name>
        <dbReference type="ChEBI" id="CHEBI:29105"/>
    </cofactor>
    <text evidence="2">Binds 1 zinc ion per subunit.</text>
</comment>
<feature type="active site" description="Proton donor" evidence="1">
    <location>
        <position position="511"/>
    </location>
</feature>
<feature type="compositionally biased region" description="Polar residues" evidence="3">
    <location>
        <begin position="49"/>
        <end position="59"/>
    </location>
</feature>
<dbReference type="Gene3D" id="1.10.390.10">
    <property type="entry name" value="Neutral Protease Domain 2"/>
    <property type="match status" value="1"/>
</dbReference>
<dbReference type="GO" id="GO:0008237">
    <property type="term" value="F:metallopeptidase activity"/>
    <property type="evidence" value="ECO:0007669"/>
    <property type="project" value="InterPro"/>
</dbReference>
<feature type="chain" id="PRO_5007506964" description="Peptidase M1 membrane alanine aminopeptidase domain-containing protein" evidence="4">
    <location>
        <begin position="30"/>
        <end position="671"/>
    </location>
</feature>
<keyword evidence="2" id="KW-0862">Zinc</keyword>
<evidence type="ECO:0000256" key="3">
    <source>
        <dbReference type="SAM" id="MobiDB-lite"/>
    </source>
</evidence>
<keyword evidence="2" id="KW-0479">Metal-binding</keyword>
<evidence type="ECO:0000313" key="6">
    <source>
        <dbReference type="EMBL" id="AMW05415.1"/>
    </source>
</evidence>
<evidence type="ECO:0000313" key="7">
    <source>
        <dbReference type="Proteomes" id="UP000076404"/>
    </source>
</evidence>
<dbReference type="EMBL" id="CP011454">
    <property type="protein sequence ID" value="AMW05415.1"/>
    <property type="molecule type" value="Genomic_DNA"/>
</dbReference>